<dbReference type="EMBL" id="OY731406">
    <property type="protein sequence ID" value="CAJ1975718.1"/>
    <property type="molecule type" value="Genomic_DNA"/>
</dbReference>
<evidence type="ECO:0000313" key="3">
    <source>
        <dbReference type="Proteomes" id="UP001189624"/>
    </source>
</evidence>
<evidence type="ECO:0000259" key="1">
    <source>
        <dbReference type="PROSITE" id="PS51806"/>
    </source>
</evidence>
<feature type="domain" description="DOG1" evidence="1">
    <location>
        <begin position="37"/>
        <end position="285"/>
    </location>
</feature>
<evidence type="ECO:0000313" key="2">
    <source>
        <dbReference type="EMBL" id="CAJ1975718.1"/>
    </source>
</evidence>
<dbReference type="InterPro" id="IPR051886">
    <property type="entry name" value="Seed_Dev/Stress_Resp_Reg"/>
</dbReference>
<sequence>MAFLEGIPARKSVAVERSKKEERKKKMLKVLSRQKQSRAFKEYYLEWFNTLKNNLLPLLQRSIAGESPTILSSHVEMLYQHFESYYYALDAAATSDPAQLLSQDWRNSLEKPLLWLADLHPFLFTNLARSFLHQQSPPGTDQNHRRPQPLPFSDRPWQVALAWSKPSYSLTARMEQIECSLRLIVPILSDRLKHAEHAFVGRVVGDWFRCWEELKSGPAKAAVGADVKAHMEEVVNVVLFANRVRRGVLEDIIGGTTLYQAALFLEGLAQFLIGFRDQALVNAVEQSKPFPLADHSRPSSH</sequence>
<keyword evidence="3" id="KW-1185">Reference proteome</keyword>
<reference evidence="2" key="1">
    <citation type="submission" date="2023-10" db="EMBL/GenBank/DDBJ databases">
        <authorList>
            <person name="Domelevo Entfellner J.-B."/>
        </authorList>
    </citation>
    <scope>NUCLEOTIDE SEQUENCE</scope>
</reference>
<dbReference type="Proteomes" id="UP001189624">
    <property type="component" value="Chromosome 9"/>
</dbReference>
<accession>A0AA86SZ55</accession>
<dbReference type="Pfam" id="PF14144">
    <property type="entry name" value="DOG1"/>
    <property type="match status" value="1"/>
</dbReference>
<dbReference type="Gramene" id="rna-AYBTSS11_LOCUS27844">
    <property type="protein sequence ID" value="CAJ1975718.1"/>
    <property type="gene ID" value="gene-AYBTSS11_LOCUS27844"/>
</dbReference>
<dbReference type="PANTHER" id="PTHR46354:SF9">
    <property type="entry name" value="PROTEIN INAPERTURATE POLLEN1"/>
    <property type="match status" value="1"/>
</dbReference>
<organism evidence="2 3">
    <name type="scientific">Sphenostylis stenocarpa</name>
    <dbReference type="NCBI Taxonomy" id="92480"/>
    <lineage>
        <taxon>Eukaryota</taxon>
        <taxon>Viridiplantae</taxon>
        <taxon>Streptophyta</taxon>
        <taxon>Embryophyta</taxon>
        <taxon>Tracheophyta</taxon>
        <taxon>Spermatophyta</taxon>
        <taxon>Magnoliopsida</taxon>
        <taxon>eudicotyledons</taxon>
        <taxon>Gunneridae</taxon>
        <taxon>Pentapetalae</taxon>
        <taxon>rosids</taxon>
        <taxon>fabids</taxon>
        <taxon>Fabales</taxon>
        <taxon>Fabaceae</taxon>
        <taxon>Papilionoideae</taxon>
        <taxon>50 kb inversion clade</taxon>
        <taxon>NPAAA clade</taxon>
        <taxon>indigoferoid/millettioid clade</taxon>
        <taxon>Phaseoleae</taxon>
        <taxon>Sphenostylis</taxon>
    </lineage>
</organism>
<dbReference type="GO" id="GO:0043565">
    <property type="term" value="F:sequence-specific DNA binding"/>
    <property type="evidence" value="ECO:0007669"/>
    <property type="project" value="InterPro"/>
</dbReference>
<dbReference type="GO" id="GO:0006351">
    <property type="term" value="P:DNA-templated transcription"/>
    <property type="evidence" value="ECO:0007669"/>
    <property type="project" value="InterPro"/>
</dbReference>
<dbReference type="AlphaFoldDB" id="A0AA86SZ55"/>
<proteinExistence type="predicted"/>
<dbReference type="PANTHER" id="PTHR46354">
    <property type="entry name" value="DOG1 DOMAIN-CONTAINING PROTEIN"/>
    <property type="match status" value="1"/>
</dbReference>
<name>A0AA86SZ55_9FABA</name>
<gene>
    <name evidence="2" type="ORF">AYBTSS11_LOCUS27844</name>
</gene>
<protein>
    <recommendedName>
        <fullName evidence="1">DOG1 domain-containing protein</fullName>
    </recommendedName>
</protein>
<dbReference type="PROSITE" id="PS51806">
    <property type="entry name" value="DOG1"/>
    <property type="match status" value="1"/>
</dbReference>
<dbReference type="InterPro" id="IPR025422">
    <property type="entry name" value="TGA_domain"/>
</dbReference>